<dbReference type="PANTHER" id="PTHR13620:SF104">
    <property type="entry name" value="EXONUCLEASE 3'-5' DOMAIN-CONTAINING PROTEIN 2"/>
    <property type="match status" value="1"/>
</dbReference>
<dbReference type="Pfam" id="PF01612">
    <property type="entry name" value="DNA_pol_A_exo1"/>
    <property type="match status" value="1"/>
</dbReference>
<keyword evidence="1" id="KW-0540">Nuclease</keyword>
<feature type="region of interest" description="Disordered" evidence="3">
    <location>
        <begin position="380"/>
        <end position="470"/>
    </location>
</feature>
<dbReference type="PANTHER" id="PTHR13620">
    <property type="entry name" value="3-5 EXONUCLEASE"/>
    <property type="match status" value="1"/>
</dbReference>
<dbReference type="GO" id="GO:0003676">
    <property type="term" value="F:nucleic acid binding"/>
    <property type="evidence" value="ECO:0007669"/>
    <property type="project" value="InterPro"/>
</dbReference>
<dbReference type="EMBL" id="JAACJL010000001">
    <property type="protein sequence ID" value="KAF4623692.1"/>
    <property type="molecule type" value="Genomic_DNA"/>
</dbReference>
<feature type="domain" description="3'-5' exonuclease" evidence="4">
    <location>
        <begin position="32"/>
        <end position="212"/>
    </location>
</feature>
<evidence type="ECO:0000256" key="1">
    <source>
        <dbReference type="ARBA" id="ARBA00022722"/>
    </source>
</evidence>
<feature type="region of interest" description="Disordered" evidence="3">
    <location>
        <begin position="238"/>
        <end position="365"/>
    </location>
</feature>
<dbReference type="GO" id="GO:0008408">
    <property type="term" value="F:3'-5' exonuclease activity"/>
    <property type="evidence" value="ECO:0007669"/>
    <property type="project" value="InterPro"/>
</dbReference>
<keyword evidence="2" id="KW-0378">Hydrolase</keyword>
<gene>
    <name evidence="5" type="ORF">D9613_001654</name>
</gene>
<dbReference type="SMART" id="SM00474">
    <property type="entry name" value="35EXOc"/>
    <property type="match status" value="1"/>
</dbReference>
<accession>A0A8H4R8N3</accession>
<feature type="compositionally biased region" description="Pro residues" evidence="3">
    <location>
        <begin position="247"/>
        <end position="257"/>
    </location>
</feature>
<dbReference type="SUPFAM" id="SSF53098">
    <property type="entry name" value="Ribonuclease H-like"/>
    <property type="match status" value="1"/>
</dbReference>
<evidence type="ECO:0000313" key="6">
    <source>
        <dbReference type="Proteomes" id="UP000521872"/>
    </source>
</evidence>
<feature type="compositionally biased region" description="Basic residues" evidence="3">
    <location>
        <begin position="441"/>
        <end position="455"/>
    </location>
</feature>
<dbReference type="GO" id="GO:0005634">
    <property type="term" value="C:nucleus"/>
    <property type="evidence" value="ECO:0007669"/>
    <property type="project" value="TreeGrafter"/>
</dbReference>
<evidence type="ECO:0000256" key="3">
    <source>
        <dbReference type="SAM" id="MobiDB-lite"/>
    </source>
</evidence>
<dbReference type="GO" id="GO:0005737">
    <property type="term" value="C:cytoplasm"/>
    <property type="evidence" value="ECO:0007669"/>
    <property type="project" value="TreeGrafter"/>
</dbReference>
<feature type="region of interest" description="Disordered" evidence="3">
    <location>
        <begin position="1"/>
        <end position="20"/>
    </location>
</feature>
<dbReference type="InterPro" id="IPR012337">
    <property type="entry name" value="RNaseH-like_sf"/>
</dbReference>
<feature type="compositionally biased region" description="Polar residues" evidence="3">
    <location>
        <begin position="291"/>
        <end position="305"/>
    </location>
</feature>
<evidence type="ECO:0000313" key="5">
    <source>
        <dbReference type="EMBL" id="KAF4623692.1"/>
    </source>
</evidence>
<dbReference type="CDD" id="cd06141">
    <property type="entry name" value="WRN_exo"/>
    <property type="match status" value="1"/>
</dbReference>
<evidence type="ECO:0000259" key="4">
    <source>
        <dbReference type="SMART" id="SM00474"/>
    </source>
</evidence>
<sequence>MDPAQAPHATKEQTPPPTTIYSWREYNPNIQIFYLRDHVEANRQLASLGSGPQALGFDLEWRPNFVKGAPENPVALVQLSNSDVIFLLQITQMQEFPEKLKEILLNPLIIKAGVSIQNDAKKLYNDYQVSICNCVELSFLARTVDNDIWKGRYSSPLGLARLIAKYEDRLLPKGKVTRSNWEAFLNQRQIEYAAVDAHAGYVLFKKLEAMIDVAYPPESDWYTFNYVSGNFMNSNGRAWSPQNPRYDPGPPPPPPVPREPKTTVNGQEPGQPSNSQKASADKHNRRRRKNQPNALSIEQGSTANSHEYHSAHRTGPGIIPKVTPHHPYQGYRDSRLQDVDAPESVNPSAPKRRRRNRNRQGKAENDYDAVLGGMMSLAFDPLPAQPGTGGSGSGTVDSIRLGGIMPMAHGSNINDDNGNRPHTNHGNDNTDSTPLGDPALKKKRKNRNRQGRRRGYNVTNSGQEQEGASR</sequence>
<organism evidence="5 6">
    <name type="scientific">Agrocybe pediades</name>
    <dbReference type="NCBI Taxonomy" id="84607"/>
    <lineage>
        <taxon>Eukaryota</taxon>
        <taxon>Fungi</taxon>
        <taxon>Dikarya</taxon>
        <taxon>Basidiomycota</taxon>
        <taxon>Agaricomycotina</taxon>
        <taxon>Agaricomycetes</taxon>
        <taxon>Agaricomycetidae</taxon>
        <taxon>Agaricales</taxon>
        <taxon>Agaricineae</taxon>
        <taxon>Strophariaceae</taxon>
        <taxon>Agrocybe</taxon>
    </lineage>
</organism>
<reference evidence="5 6" key="1">
    <citation type="submission" date="2019-12" db="EMBL/GenBank/DDBJ databases">
        <authorList>
            <person name="Floudas D."/>
            <person name="Bentzer J."/>
            <person name="Ahren D."/>
            <person name="Johansson T."/>
            <person name="Persson P."/>
            <person name="Tunlid A."/>
        </authorList>
    </citation>
    <scope>NUCLEOTIDE SEQUENCE [LARGE SCALE GENOMIC DNA]</scope>
    <source>
        <strain evidence="5 6">CBS 102.39</strain>
    </source>
</reference>
<dbReference type="AlphaFoldDB" id="A0A8H4R8N3"/>
<dbReference type="InterPro" id="IPR051132">
    <property type="entry name" value="3-5_Exonuclease_domain"/>
</dbReference>
<keyword evidence="6" id="KW-1185">Reference proteome</keyword>
<dbReference type="GO" id="GO:0006139">
    <property type="term" value="P:nucleobase-containing compound metabolic process"/>
    <property type="evidence" value="ECO:0007669"/>
    <property type="project" value="InterPro"/>
</dbReference>
<dbReference type="InterPro" id="IPR036397">
    <property type="entry name" value="RNaseH_sf"/>
</dbReference>
<evidence type="ECO:0000256" key="2">
    <source>
        <dbReference type="ARBA" id="ARBA00022801"/>
    </source>
</evidence>
<feature type="compositionally biased region" description="Polar residues" evidence="3">
    <location>
        <begin position="411"/>
        <end position="433"/>
    </location>
</feature>
<name>A0A8H4R8N3_9AGAR</name>
<feature type="compositionally biased region" description="Polar residues" evidence="3">
    <location>
        <begin position="457"/>
        <end position="470"/>
    </location>
</feature>
<dbReference type="Proteomes" id="UP000521872">
    <property type="component" value="Unassembled WGS sequence"/>
</dbReference>
<feature type="compositionally biased region" description="Basic residues" evidence="3">
    <location>
        <begin position="350"/>
        <end position="360"/>
    </location>
</feature>
<dbReference type="Gene3D" id="3.30.420.10">
    <property type="entry name" value="Ribonuclease H-like superfamily/Ribonuclease H"/>
    <property type="match status" value="1"/>
</dbReference>
<proteinExistence type="predicted"/>
<protein>
    <recommendedName>
        <fullName evidence="4">3'-5' exonuclease domain-containing protein</fullName>
    </recommendedName>
</protein>
<feature type="compositionally biased region" description="Polar residues" evidence="3">
    <location>
        <begin position="262"/>
        <end position="278"/>
    </location>
</feature>
<dbReference type="InterPro" id="IPR002562">
    <property type="entry name" value="3'-5'_exonuclease_dom"/>
</dbReference>
<comment type="caution">
    <text evidence="5">The sequence shown here is derived from an EMBL/GenBank/DDBJ whole genome shotgun (WGS) entry which is preliminary data.</text>
</comment>